<name>A0A182D1E1_BLAVI</name>
<accession>A0A182D1E1</accession>
<reference evidence="2" key="1">
    <citation type="journal article" date="2015" name="Genome Announc.">
        <title>Complete Genome Sequence of the Bacteriochlorophyll b-Producing Photosynthetic Bacterium Blastochloris viridis.</title>
        <authorList>
            <person name="Tsukatani Y."/>
            <person name="Hirose Y."/>
            <person name="Harada J."/>
            <person name="Misawa N."/>
            <person name="Mori K."/>
            <person name="Inoue K."/>
            <person name="Tamiaki H."/>
        </authorList>
    </citation>
    <scope>NUCLEOTIDE SEQUENCE [LARGE SCALE GENOMIC DNA]</scope>
    <source>
        <strain evidence="2">DSM 133</strain>
    </source>
</reference>
<dbReference type="AlphaFoldDB" id="A0A182D1E1"/>
<evidence type="ECO:0000313" key="2">
    <source>
        <dbReference type="EMBL" id="BAR99245.1"/>
    </source>
</evidence>
<protein>
    <submittedName>
        <fullName evidence="2">Uncharacterized protein</fullName>
    </submittedName>
</protein>
<proteinExistence type="predicted"/>
<feature type="region of interest" description="Disordered" evidence="1">
    <location>
        <begin position="43"/>
        <end position="76"/>
    </location>
</feature>
<organism evidence="2">
    <name type="scientific">Blastochloris viridis</name>
    <name type="common">Rhodopseudomonas viridis</name>
    <dbReference type="NCBI Taxonomy" id="1079"/>
    <lineage>
        <taxon>Bacteria</taxon>
        <taxon>Pseudomonadati</taxon>
        <taxon>Pseudomonadota</taxon>
        <taxon>Alphaproteobacteria</taxon>
        <taxon>Hyphomicrobiales</taxon>
        <taxon>Blastochloridaceae</taxon>
        <taxon>Blastochloris</taxon>
    </lineage>
</organism>
<feature type="region of interest" description="Disordered" evidence="1">
    <location>
        <begin position="1"/>
        <end position="23"/>
    </location>
</feature>
<sequence length="76" mass="8673">MEEARKSTRQRPQSRRCARRGGQRDFAHGLKLHICRALVAQNKAPSAHPRCEGGLHQRRSMLPQRNARPEYGDVGE</sequence>
<feature type="compositionally biased region" description="Basic residues" evidence="1">
    <location>
        <begin position="7"/>
        <end position="21"/>
    </location>
</feature>
<gene>
    <name evidence="2" type="ORF">BV133_1652</name>
</gene>
<dbReference type="EMBL" id="AP014854">
    <property type="protein sequence ID" value="BAR99245.1"/>
    <property type="molecule type" value="Genomic_DNA"/>
</dbReference>
<feature type="compositionally biased region" description="Basic and acidic residues" evidence="1">
    <location>
        <begin position="67"/>
        <end position="76"/>
    </location>
</feature>
<evidence type="ECO:0000256" key="1">
    <source>
        <dbReference type="SAM" id="MobiDB-lite"/>
    </source>
</evidence>